<dbReference type="EMBL" id="PXOG01000423">
    <property type="protein sequence ID" value="RGP58872.1"/>
    <property type="molecule type" value="Genomic_DNA"/>
</dbReference>
<keyword evidence="2" id="KW-1185">Reference proteome</keyword>
<protein>
    <recommendedName>
        <fullName evidence="3">HNH nuclease domain-containing protein</fullName>
    </recommendedName>
</protein>
<comment type="caution">
    <text evidence="1">The sequence shown here is derived from an EMBL/GenBank/DDBJ whole genome shotgun (WGS) entry which is preliminary data.</text>
</comment>
<evidence type="ECO:0000313" key="2">
    <source>
        <dbReference type="Proteomes" id="UP000266234"/>
    </source>
</evidence>
<evidence type="ECO:0008006" key="3">
    <source>
        <dbReference type="Google" id="ProtNLM"/>
    </source>
</evidence>
<dbReference type="AlphaFoldDB" id="A0A395RG81"/>
<reference evidence="1 2" key="1">
    <citation type="journal article" date="2018" name="PLoS Pathog.">
        <title>Evolution of structural diversity of trichothecenes, a family of toxins produced by plant pathogenic and entomopathogenic fungi.</title>
        <authorList>
            <person name="Proctor R.H."/>
            <person name="McCormick S.P."/>
            <person name="Kim H.S."/>
            <person name="Cardoza R.E."/>
            <person name="Stanley A.M."/>
            <person name="Lindo L."/>
            <person name="Kelly A."/>
            <person name="Brown D.W."/>
            <person name="Lee T."/>
            <person name="Vaughan M.M."/>
            <person name="Alexander N.J."/>
            <person name="Busman M."/>
            <person name="Gutierrez S."/>
        </authorList>
    </citation>
    <scope>NUCLEOTIDE SEQUENCE [LARGE SCALE GENOMIC DNA]</scope>
    <source>
        <strain evidence="1 2">NRRL 20695</strain>
    </source>
</reference>
<gene>
    <name evidence="1" type="ORF">FLONG3_11353</name>
</gene>
<feature type="non-terminal residue" evidence="1">
    <location>
        <position position="390"/>
    </location>
</feature>
<organism evidence="1 2">
    <name type="scientific">Fusarium longipes</name>
    <dbReference type="NCBI Taxonomy" id="694270"/>
    <lineage>
        <taxon>Eukaryota</taxon>
        <taxon>Fungi</taxon>
        <taxon>Dikarya</taxon>
        <taxon>Ascomycota</taxon>
        <taxon>Pezizomycotina</taxon>
        <taxon>Sordariomycetes</taxon>
        <taxon>Hypocreomycetidae</taxon>
        <taxon>Hypocreales</taxon>
        <taxon>Nectriaceae</taxon>
        <taxon>Fusarium</taxon>
    </lineage>
</organism>
<proteinExistence type="predicted"/>
<name>A0A395RG81_9HYPO</name>
<evidence type="ECO:0000313" key="1">
    <source>
        <dbReference type="EMBL" id="RGP58872.1"/>
    </source>
</evidence>
<sequence length="390" mass="44463">MALVIRQPVVLRPASEPLPHPVPGMKEIDLRQQEAMSIERQLQRTHCDFFIRMEQVATILMVDISSFSSGGELSVVSVPPFTLRERLEDPAPLCKHYMQHTELGHNDLWDHAKHRPLKPQPPVTHVLFPTPDLNQFMKSMAWECHFRTQRNLQLSADYKSLVRECRDRDHDECVLTKHKDIRIFALIPFTWNDNPDNNDITGDLESGSVDITGINLLHDPSNICSATHLGGTHKSWNMICVAPDIYRYLQLGLCAFRFVTTQNHNVTSQVRVTLQFYWMPRMTPRFNQVMDKAAMQELVDEFNAIHDQNYPPPEGYTNRYMGMQPVESGRKAFVVLTNPEDAMKFVSMVKVHWGCALFTSLCGGAGCAAFMTGKNLQDGSLQPTKVPMED</sequence>
<dbReference type="Proteomes" id="UP000266234">
    <property type="component" value="Unassembled WGS sequence"/>
</dbReference>
<accession>A0A395RG81</accession>
<dbReference type="OrthoDB" id="5416097at2759"/>